<accession>A0A0P9D7K3</accession>
<gene>
    <name evidence="1" type="ORF">SE17_07335</name>
</gene>
<comment type="caution">
    <text evidence="1">The sequence shown here is derived from an EMBL/GenBank/DDBJ whole genome shotgun (WGS) entry which is preliminary data.</text>
</comment>
<organism evidence="1 2">
    <name type="scientific">Kouleothrix aurantiaca</name>
    <dbReference type="NCBI Taxonomy" id="186479"/>
    <lineage>
        <taxon>Bacteria</taxon>
        <taxon>Bacillati</taxon>
        <taxon>Chloroflexota</taxon>
        <taxon>Chloroflexia</taxon>
        <taxon>Chloroflexales</taxon>
        <taxon>Roseiflexineae</taxon>
        <taxon>Roseiflexaceae</taxon>
        <taxon>Kouleothrix</taxon>
    </lineage>
</organism>
<evidence type="ECO:0000313" key="2">
    <source>
        <dbReference type="Proteomes" id="UP000050509"/>
    </source>
</evidence>
<name>A0A0P9D7K3_9CHLR</name>
<evidence type="ECO:0000313" key="1">
    <source>
        <dbReference type="EMBL" id="KPV53831.1"/>
    </source>
</evidence>
<proteinExistence type="predicted"/>
<sequence>MRWPATEELNALIRRYYAGEARLWGEIQQHVDDELRRRGVQVGAYHLRLRSRPDGGYDVQIDDAEAYAKPA</sequence>
<keyword evidence="2" id="KW-1185">Reference proteome</keyword>
<protein>
    <submittedName>
        <fullName evidence="1">Uncharacterized protein</fullName>
    </submittedName>
</protein>
<dbReference type="EMBL" id="LJCR01000170">
    <property type="protein sequence ID" value="KPV53831.1"/>
    <property type="molecule type" value="Genomic_DNA"/>
</dbReference>
<dbReference type="Proteomes" id="UP000050509">
    <property type="component" value="Unassembled WGS sequence"/>
</dbReference>
<dbReference type="AlphaFoldDB" id="A0A0P9D7K3"/>
<reference evidence="1 2" key="1">
    <citation type="submission" date="2015-09" db="EMBL/GenBank/DDBJ databases">
        <title>Draft genome sequence of Kouleothrix aurantiaca JCM 19913.</title>
        <authorList>
            <person name="Hemp J."/>
        </authorList>
    </citation>
    <scope>NUCLEOTIDE SEQUENCE [LARGE SCALE GENOMIC DNA]</scope>
    <source>
        <strain evidence="1 2">COM-B</strain>
    </source>
</reference>